<dbReference type="STRING" id="1278298.GCA_000428685_01636"/>
<evidence type="ECO:0000313" key="1">
    <source>
        <dbReference type="EMBL" id="VEG74878.1"/>
    </source>
</evidence>
<evidence type="ECO:0000313" key="2">
    <source>
        <dbReference type="Proteomes" id="UP000276899"/>
    </source>
</evidence>
<dbReference type="Pfam" id="PF10722">
    <property type="entry name" value="YbjN"/>
    <property type="match status" value="1"/>
</dbReference>
<dbReference type="EMBL" id="LR134363">
    <property type="protein sequence ID" value="VEG74878.1"/>
    <property type="molecule type" value="Genomic_DNA"/>
</dbReference>
<dbReference type="RefSeq" id="WP_026426781.1">
    <property type="nucleotide sequence ID" value="NZ_CBCRWE010000002.1"/>
</dbReference>
<keyword evidence="2" id="KW-1185">Reference proteome</keyword>
<gene>
    <name evidence="1" type="ORF">NCTC11923_01527</name>
</gene>
<dbReference type="AlphaFoldDB" id="A0A3S4TCR9"/>
<organism evidence="1 2">
    <name type="scientific">Actinomyces slackii</name>
    <dbReference type="NCBI Taxonomy" id="52774"/>
    <lineage>
        <taxon>Bacteria</taxon>
        <taxon>Bacillati</taxon>
        <taxon>Actinomycetota</taxon>
        <taxon>Actinomycetes</taxon>
        <taxon>Actinomycetales</taxon>
        <taxon>Actinomycetaceae</taxon>
        <taxon>Actinomyces</taxon>
    </lineage>
</organism>
<protein>
    <recommendedName>
        <fullName evidence="3">Bacterial sensory transduction regulator</fullName>
    </recommendedName>
</protein>
<dbReference type="Proteomes" id="UP000276899">
    <property type="component" value="Chromosome"/>
</dbReference>
<reference evidence="1 2" key="1">
    <citation type="submission" date="2018-12" db="EMBL/GenBank/DDBJ databases">
        <authorList>
            <consortium name="Pathogen Informatics"/>
        </authorList>
    </citation>
    <scope>NUCLEOTIDE SEQUENCE [LARGE SCALE GENOMIC DNA]</scope>
    <source>
        <strain evidence="1 2">NCTC11923</strain>
    </source>
</reference>
<dbReference type="KEGG" id="asla:NCTC11923_01527"/>
<accession>A0A3S4TCR9</accession>
<sequence length="153" mass="17212">MPASDTPAPVAPAPVDTERVRRSVQGLGLRYFIDDEGDVGIPWRLVTIHVIFQDTRAIQLRGVWHRIAETENLPHLRELVEDWNVTRIGPKAYLTIDDAGVVRLHGEATYPLRAGMTDQQLSDFIFTSCRLIIALMRQAEERFPDPLSGGLEP</sequence>
<evidence type="ECO:0008006" key="3">
    <source>
        <dbReference type="Google" id="ProtNLM"/>
    </source>
</evidence>
<dbReference type="InterPro" id="IPR019660">
    <property type="entry name" value="Put_sensory_transdc_reg_YbjN"/>
</dbReference>
<proteinExistence type="predicted"/>
<name>A0A3S4TCR9_9ACTO</name>